<name>A0A3N4KCQ8_9PEZI</name>
<feature type="non-terminal residue" evidence="1">
    <location>
        <position position="174"/>
    </location>
</feature>
<organism evidence="1 2">
    <name type="scientific">Morchella conica CCBAS932</name>
    <dbReference type="NCBI Taxonomy" id="1392247"/>
    <lineage>
        <taxon>Eukaryota</taxon>
        <taxon>Fungi</taxon>
        <taxon>Dikarya</taxon>
        <taxon>Ascomycota</taxon>
        <taxon>Pezizomycotina</taxon>
        <taxon>Pezizomycetes</taxon>
        <taxon>Pezizales</taxon>
        <taxon>Morchellaceae</taxon>
        <taxon>Morchella</taxon>
    </lineage>
</organism>
<dbReference type="AlphaFoldDB" id="A0A3N4KCQ8"/>
<dbReference type="Gene3D" id="3.40.50.1820">
    <property type="entry name" value="alpha/beta hydrolase"/>
    <property type="match status" value="1"/>
</dbReference>
<gene>
    <name evidence="1" type="ORF">P167DRAFT_468139</name>
</gene>
<feature type="non-terminal residue" evidence="1">
    <location>
        <position position="1"/>
    </location>
</feature>
<protein>
    <recommendedName>
        <fullName evidence="3">DUF676 domain-containing protein</fullName>
    </recommendedName>
</protein>
<reference evidence="1 2" key="1">
    <citation type="journal article" date="2018" name="Nat. Ecol. Evol.">
        <title>Pezizomycetes genomes reveal the molecular basis of ectomycorrhizal truffle lifestyle.</title>
        <authorList>
            <person name="Murat C."/>
            <person name="Payen T."/>
            <person name="Noel B."/>
            <person name="Kuo A."/>
            <person name="Morin E."/>
            <person name="Chen J."/>
            <person name="Kohler A."/>
            <person name="Krizsan K."/>
            <person name="Balestrini R."/>
            <person name="Da Silva C."/>
            <person name="Montanini B."/>
            <person name="Hainaut M."/>
            <person name="Levati E."/>
            <person name="Barry K.W."/>
            <person name="Belfiori B."/>
            <person name="Cichocki N."/>
            <person name="Clum A."/>
            <person name="Dockter R.B."/>
            <person name="Fauchery L."/>
            <person name="Guy J."/>
            <person name="Iotti M."/>
            <person name="Le Tacon F."/>
            <person name="Lindquist E.A."/>
            <person name="Lipzen A."/>
            <person name="Malagnac F."/>
            <person name="Mello A."/>
            <person name="Molinier V."/>
            <person name="Miyauchi S."/>
            <person name="Poulain J."/>
            <person name="Riccioni C."/>
            <person name="Rubini A."/>
            <person name="Sitrit Y."/>
            <person name="Splivallo R."/>
            <person name="Traeger S."/>
            <person name="Wang M."/>
            <person name="Zifcakova L."/>
            <person name="Wipf D."/>
            <person name="Zambonelli A."/>
            <person name="Paolocci F."/>
            <person name="Nowrousian M."/>
            <person name="Ottonello S."/>
            <person name="Baldrian P."/>
            <person name="Spatafora J.W."/>
            <person name="Henrissat B."/>
            <person name="Nagy L.G."/>
            <person name="Aury J.M."/>
            <person name="Wincker P."/>
            <person name="Grigoriev I.V."/>
            <person name="Bonfante P."/>
            <person name="Martin F.M."/>
        </authorList>
    </citation>
    <scope>NUCLEOTIDE SEQUENCE [LARGE SCALE GENOMIC DNA]</scope>
    <source>
        <strain evidence="1 2">CCBAS932</strain>
    </source>
</reference>
<evidence type="ECO:0000313" key="2">
    <source>
        <dbReference type="Proteomes" id="UP000277580"/>
    </source>
</evidence>
<dbReference type="PANTHER" id="PTHR48182">
    <property type="entry name" value="PROTEIN SERAC1"/>
    <property type="match status" value="1"/>
</dbReference>
<dbReference type="Proteomes" id="UP000277580">
    <property type="component" value="Unassembled WGS sequence"/>
</dbReference>
<sequence length="174" mass="19594">SIIAVHGLGSNPDWAWRHEQTGAMWLRDFLPQSFPQARIMAFDHSSAWSMDAPVKSVEVCGEQLLHVLNTRRDTAEEMKRPIIFIGHSFGGIIIKKVRPLKFLCLLSRARRPEQKSMLGAIFLGVPHDGSRLTSVGKLISYTTYWLGSSTQLLESLQPGDESLRELNISFLQGY</sequence>
<dbReference type="InterPro" id="IPR052374">
    <property type="entry name" value="SERAC1"/>
</dbReference>
<evidence type="ECO:0000313" key="1">
    <source>
        <dbReference type="EMBL" id="RPB08257.1"/>
    </source>
</evidence>
<evidence type="ECO:0008006" key="3">
    <source>
        <dbReference type="Google" id="ProtNLM"/>
    </source>
</evidence>
<dbReference type="InParanoid" id="A0A3N4KCQ8"/>
<dbReference type="PANTHER" id="PTHR48182:SF3">
    <property type="entry name" value="DUF676 DOMAIN-CONTAINING PROTEIN"/>
    <property type="match status" value="1"/>
</dbReference>
<dbReference type="OrthoDB" id="5086500at2759"/>
<proteinExistence type="predicted"/>
<dbReference type="EMBL" id="ML119166">
    <property type="protein sequence ID" value="RPB08257.1"/>
    <property type="molecule type" value="Genomic_DNA"/>
</dbReference>
<accession>A0A3N4KCQ8</accession>
<dbReference type="SUPFAM" id="SSF53474">
    <property type="entry name" value="alpha/beta-Hydrolases"/>
    <property type="match status" value="1"/>
</dbReference>
<keyword evidence="2" id="KW-1185">Reference proteome</keyword>
<dbReference type="InterPro" id="IPR029058">
    <property type="entry name" value="AB_hydrolase_fold"/>
</dbReference>